<dbReference type="EMBL" id="MVBN01000005">
    <property type="protein sequence ID" value="OOK72864.1"/>
    <property type="molecule type" value="Genomic_DNA"/>
</dbReference>
<evidence type="ECO:0000313" key="3">
    <source>
        <dbReference type="EMBL" id="OOK75559.1"/>
    </source>
</evidence>
<dbReference type="Proteomes" id="UP000189229">
    <property type="component" value="Unassembled WGS sequence"/>
</dbReference>
<evidence type="ECO:0000313" key="5">
    <source>
        <dbReference type="Proteomes" id="UP000189229"/>
    </source>
</evidence>
<dbReference type="Proteomes" id="UP000188532">
    <property type="component" value="Unassembled WGS sequence"/>
</dbReference>
<accession>A0A1V3X8L5</accession>
<sequence>MSARSFRIHAAGNVKVTAPWRSQAQRSWAQRLATIVPVAIASPAQLGAAGRHHRSRGDRKPSSVGSTLGAAGRHHRSRGDRKPSAVGSELGAAGRHHRSRGDRKPSAAGRSGSPPSFPWRSQAQRSWAQRVATIVPVAIASPAQLGAAGRHGTAQTTTDVPGEIPNTAQMLVTPAPGPATSCLTPATRPRLLARIRTGYS</sequence>
<organism evidence="3 5">
    <name type="scientific">Mycobacterium kansasii</name>
    <dbReference type="NCBI Taxonomy" id="1768"/>
    <lineage>
        <taxon>Bacteria</taxon>
        <taxon>Bacillati</taxon>
        <taxon>Actinomycetota</taxon>
        <taxon>Actinomycetes</taxon>
        <taxon>Mycobacteriales</taxon>
        <taxon>Mycobacteriaceae</taxon>
        <taxon>Mycobacterium</taxon>
    </lineage>
</organism>
<evidence type="ECO:0000256" key="1">
    <source>
        <dbReference type="SAM" id="MobiDB-lite"/>
    </source>
</evidence>
<name>A0A1V3X8L5_MYCKA</name>
<feature type="region of interest" description="Disordered" evidence="1">
    <location>
        <begin position="46"/>
        <end position="124"/>
    </location>
</feature>
<protein>
    <submittedName>
        <fullName evidence="3">Putative arginine and proline rich protein</fullName>
    </submittedName>
</protein>
<dbReference type="AlphaFoldDB" id="A0A1V3X8L5"/>
<comment type="caution">
    <text evidence="3">The sequence shown here is derived from an EMBL/GenBank/DDBJ whole genome shotgun (WGS) entry which is preliminary data.</text>
</comment>
<evidence type="ECO:0000313" key="4">
    <source>
        <dbReference type="Proteomes" id="UP000188532"/>
    </source>
</evidence>
<reference evidence="4 5" key="1">
    <citation type="submission" date="2017-02" db="EMBL/GenBank/DDBJ databases">
        <title>Complete genome sequences of Mycobacterium kansasii strains isolated from rhesus macaques.</title>
        <authorList>
            <person name="Panda A."/>
            <person name="Nagaraj S."/>
            <person name="Zhao X."/>
            <person name="Tettelin H."/>
            <person name="Detolla L.J."/>
        </authorList>
    </citation>
    <scope>NUCLEOTIDE SEQUENCE [LARGE SCALE GENOMIC DNA]</scope>
    <source>
        <strain evidence="2 4">11-3469</strain>
        <strain evidence="3 5">11-3813</strain>
    </source>
</reference>
<gene>
    <name evidence="2" type="ORF">BZL29_4943</name>
    <name evidence="3" type="ORF">BZL30_3245</name>
</gene>
<evidence type="ECO:0000313" key="2">
    <source>
        <dbReference type="EMBL" id="OOK72864.1"/>
    </source>
</evidence>
<proteinExistence type="predicted"/>
<dbReference type="EMBL" id="MVBM01000003">
    <property type="protein sequence ID" value="OOK75559.1"/>
    <property type="molecule type" value="Genomic_DNA"/>
</dbReference>